<dbReference type="InterPro" id="IPR012338">
    <property type="entry name" value="Beta-lactam/transpept-like"/>
</dbReference>
<accession>A0A5C3QQH8</accession>
<evidence type="ECO:0000313" key="4">
    <source>
        <dbReference type="Proteomes" id="UP000305067"/>
    </source>
</evidence>
<evidence type="ECO:0000256" key="1">
    <source>
        <dbReference type="SAM" id="MobiDB-lite"/>
    </source>
</evidence>
<dbReference type="Gene3D" id="3.40.710.10">
    <property type="entry name" value="DD-peptidase/beta-lactamase superfamily"/>
    <property type="match status" value="1"/>
</dbReference>
<keyword evidence="2" id="KW-0812">Transmembrane</keyword>
<dbReference type="STRING" id="1884261.A0A5C3QQH8"/>
<dbReference type="SUPFAM" id="SSF56601">
    <property type="entry name" value="beta-lactamase/transpeptidase-like"/>
    <property type="match status" value="1"/>
</dbReference>
<keyword evidence="2" id="KW-0472">Membrane</keyword>
<gene>
    <name evidence="3" type="ORF">BDV98DRAFT_640288</name>
</gene>
<evidence type="ECO:0000256" key="2">
    <source>
        <dbReference type="SAM" id="Phobius"/>
    </source>
</evidence>
<dbReference type="EMBL" id="ML178819">
    <property type="protein sequence ID" value="TFL04236.1"/>
    <property type="molecule type" value="Genomic_DNA"/>
</dbReference>
<keyword evidence="2" id="KW-1133">Transmembrane helix</keyword>
<feature type="compositionally biased region" description="Polar residues" evidence="1">
    <location>
        <begin position="187"/>
        <end position="196"/>
    </location>
</feature>
<dbReference type="Proteomes" id="UP000305067">
    <property type="component" value="Unassembled WGS sequence"/>
</dbReference>
<evidence type="ECO:0008006" key="5">
    <source>
        <dbReference type="Google" id="ProtNLM"/>
    </source>
</evidence>
<reference evidence="3 4" key="1">
    <citation type="journal article" date="2019" name="Nat. Ecol. Evol.">
        <title>Megaphylogeny resolves global patterns of mushroom evolution.</title>
        <authorList>
            <person name="Varga T."/>
            <person name="Krizsan K."/>
            <person name="Foldi C."/>
            <person name="Dima B."/>
            <person name="Sanchez-Garcia M."/>
            <person name="Sanchez-Ramirez S."/>
            <person name="Szollosi G.J."/>
            <person name="Szarkandi J.G."/>
            <person name="Papp V."/>
            <person name="Albert L."/>
            <person name="Andreopoulos W."/>
            <person name="Angelini C."/>
            <person name="Antonin V."/>
            <person name="Barry K.W."/>
            <person name="Bougher N.L."/>
            <person name="Buchanan P."/>
            <person name="Buyck B."/>
            <person name="Bense V."/>
            <person name="Catcheside P."/>
            <person name="Chovatia M."/>
            <person name="Cooper J."/>
            <person name="Damon W."/>
            <person name="Desjardin D."/>
            <person name="Finy P."/>
            <person name="Geml J."/>
            <person name="Haridas S."/>
            <person name="Hughes K."/>
            <person name="Justo A."/>
            <person name="Karasinski D."/>
            <person name="Kautmanova I."/>
            <person name="Kiss B."/>
            <person name="Kocsube S."/>
            <person name="Kotiranta H."/>
            <person name="LaButti K.M."/>
            <person name="Lechner B.E."/>
            <person name="Liimatainen K."/>
            <person name="Lipzen A."/>
            <person name="Lukacs Z."/>
            <person name="Mihaltcheva S."/>
            <person name="Morgado L.N."/>
            <person name="Niskanen T."/>
            <person name="Noordeloos M.E."/>
            <person name="Ohm R.A."/>
            <person name="Ortiz-Santana B."/>
            <person name="Ovrebo C."/>
            <person name="Racz N."/>
            <person name="Riley R."/>
            <person name="Savchenko A."/>
            <person name="Shiryaev A."/>
            <person name="Soop K."/>
            <person name="Spirin V."/>
            <person name="Szebenyi C."/>
            <person name="Tomsovsky M."/>
            <person name="Tulloss R.E."/>
            <person name="Uehling J."/>
            <person name="Grigoriev I.V."/>
            <person name="Vagvolgyi C."/>
            <person name="Papp T."/>
            <person name="Martin F.M."/>
            <person name="Miettinen O."/>
            <person name="Hibbett D.S."/>
            <person name="Nagy L.G."/>
        </authorList>
    </citation>
    <scope>NUCLEOTIDE SEQUENCE [LARGE SCALE GENOMIC DNA]</scope>
    <source>
        <strain evidence="3 4">CBS 309.79</strain>
    </source>
</reference>
<protein>
    <recommendedName>
        <fullName evidence="5">Beta-lactamase-related domain-containing protein</fullName>
    </recommendedName>
</protein>
<sequence length="260" mass="28010">MKSTAFFPDVPEEAKGKEIVLPCRQEDGSLVPLELPLLVKQEYTMGARDYGVFLKALLSRELLKESTLDEMFRPQLSDVQKEGLEKALGGDWRSGFLMGSPEGTPISRRIGGLVVLEDLPGKRQAGSMDWSSVTNPRGGIDRKTGVAYVNQWPFGDKVVGKLWDALERGVYEALRADEAAGDKRSSDSYMASSFDWTNPGGPKPTGPPSDTGNANTPGSPHPTGSPAIGTDEQPESAATHFTISAFSLIMAIALSALFFS</sequence>
<evidence type="ECO:0000313" key="3">
    <source>
        <dbReference type="EMBL" id="TFL04236.1"/>
    </source>
</evidence>
<keyword evidence="4" id="KW-1185">Reference proteome</keyword>
<dbReference type="OrthoDB" id="428260at2759"/>
<name>A0A5C3QQH8_9AGAR</name>
<feature type="transmembrane region" description="Helical" evidence="2">
    <location>
        <begin position="241"/>
        <end position="259"/>
    </location>
</feature>
<proteinExistence type="predicted"/>
<organism evidence="3 4">
    <name type="scientific">Pterulicium gracile</name>
    <dbReference type="NCBI Taxonomy" id="1884261"/>
    <lineage>
        <taxon>Eukaryota</taxon>
        <taxon>Fungi</taxon>
        <taxon>Dikarya</taxon>
        <taxon>Basidiomycota</taxon>
        <taxon>Agaricomycotina</taxon>
        <taxon>Agaricomycetes</taxon>
        <taxon>Agaricomycetidae</taxon>
        <taxon>Agaricales</taxon>
        <taxon>Pleurotineae</taxon>
        <taxon>Pterulaceae</taxon>
        <taxon>Pterulicium</taxon>
    </lineage>
</organism>
<dbReference type="AlphaFoldDB" id="A0A5C3QQH8"/>
<feature type="region of interest" description="Disordered" evidence="1">
    <location>
        <begin position="185"/>
        <end position="236"/>
    </location>
</feature>